<dbReference type="InterPro" id="IPR011051">
    <property type="entry name" value="RmlC_Cupin_sf"/>
</dbReference>
<dbReference type="InterPro" id="IPR014710">
    <property type="entry name" value="RmlC-like_jellyroll"/>
</dbReference>
<dbReference type="InterPro" id="IPR050807">
    <property type="entry name" value="TransReg_Diox_bact_type"/>
</dbReference>
<dbReference type="Proteomes" id="UP001330812">
    <property type="component" value="Chromosome"/>
</dbReference>
<proteinExistence type="predicted"/>
<dbReference type="PROSITE" id="PS50943">
    <property type="entry name" value="HTH_CROC1"/>
    <property type="match status" value="1"/>
</dbReference>
<dbReference type="CDD" id="cd02209">
    <property type="entry name" value="cupin_XRE_C"/>
    <property type="match status" value="1"/>
</dbReference>
<evidence type="ECO:0000313" key="3">
    <source>
        <dbReference type="EMBL" id="WSE29802.1"/>
    </source>
</evidence>
<sequence>MTDPLSTSLAETLRDARLAHALSAGTLADRSGVSRAMIGKIERGEAQPTAVLLSRLASALGLTLSELIARAESGPDQHLARHADQPTWTDPVTGYVRRAVSPPARTSTELVEVSLPAGASVSFPADAYAFADHQIWVLSGHLRFLEGATTHDLSPGDCLQLGRPVACTYVNPTAEACRYLVVLTKR</sequence>
<dbReference type="PANTHER" id="PTHR46797">
    <property type="entry name" value="HTH-TYPE TRANSCRIPTIONAL REGULATOR"/>
    <property type="match status" value="1"/>
</dbReference>
<dbReference type="Gene3D" id="1.10.260.40">
    <property type="entry name" value="lambda repressor-like DNA-binding domains"/>
    <property type="match status" value="1"/>
</dbReference>
<dbReference type="InterPro" id="IPR001387">
    <property type="entry name" value="Cro/C1-type_HTH"/>
</dbReference>
<dbReference type="CDD" id="cd00093">
    <property type="entry name" value="HTH_XRE"/>
    <property type="match status" value="1"/>
</dbReference>
<dbReference type="Gene3D" id="2.60.120.10">
    <property type="entry name" value="Jelly Rolls"/>
    <property type="match status" value="1"/>
</dbReference>
<keyword evidence="4" id="KW-1185">Reference proteome</keyword>
<dbReference type="SUPFAM" id="SSF47413">
    <property type="entry name" value="lambda repressor-like DNA-binding domains"/>
    <property type="match status" value="1"/>
</dbReference>
<dbReference type="PANTHER" id="PTHR46797:SF10">
    <property type="entry name" value="BLR1115 PROTEIN"/>
    <property type="match status" value="1"/>
</dbReference>
<reference evidence="3 4" key="1">
    <citation type="journal article" date="2015" name="Int. J. Syst. Evol. Microbiol.">
        <title>Amycolatopsis rhabdoformis sp. nov., an actinomycete isolated from a tropical forest soil.</title>
        <authorList>
            <person name="Souza W.R."/>
            <person name="Silva R.E."/>
            <person name="Goodfellow M."/>
            <person name="Busarakam K."/>
            <person name="Figueiro F.S."/>
            <person name="Ferreira D."/>
            <person name="Rodrigues-Filho E."/>
            <person name="Moraes L.A.B."/>
            <person name="Zucchi T.D."/>
        </authorList>
    </citation>
    <scope>NUCLEOTIDE SEQUENCE [LARGE SCALE GENOMIC DNA]</scope>
    <source>
        <strain evidence="3 4">NCIMB 14900</strain>
    </source>
</reference>
<organism evidence="3 4">
    <name type="scientific">Amycolatopsis rhabdoformis</name>
    <dbReference type="NCBI Taxonomy" id="1448059"/>
    <lineage>
        <taxon>Bacteria</taxon>
        <taxon>Bacillati</taxon>
        <taxon>Actinomycetota</taxon>
        <taxon>Actinomycetes</taxon>
        <taxon>Pseudonocardiales</taxon>
        <taxon>Pseudonocardiaceae</taxon>
        <taxon>Amycolatopsis</taxon>
    </lineage>
</organism>
<dbReference type="SMART" id="SM00530">
    <property type="entry name" value="HTH_XRE"/>
    <property type="match status" value="1"/>
</dbReference>
<evidence type="ECO:0000259" key="2">
    <source>
        <dbReference type="PROSITE" id="PS50943"/>
    </source>
</evidence>
<feature type="domain" description="HTH cro/C1-type" evidence="2">
    <location>
        <begin position="13"/>
        <end position="67"/>
    </location>
</feature>
<protein>
    <submittedName>
        <fullName evidence="3">XRE family transcriptional regulator</fullName>
    </submittedName>
</protein>
<dbReference type="RefSeq" id="WP_326568760.1">
    <property type="nucleotide sequence ID" value="NZ_CP142149.1"/>
</dbReference>
<dbReference type="Pfam" id="PF01381">
    <property type="entry name" value="HTH_3"/>
    <property type="match status" value="1"/>
</dbReference>
<accession>A0ABZ1I613</accession>
<dbReference type="EMBL" id="CP142149">
    <property type="protein sequence ID" value="WSE29802.1"/>
    <property type="molecule type" value="Genomic_DNA"/>
</dbReference>
<evidence type="ECO:0000313" key="4">
    <source>
        <dbReference type="Proteomes" id="UP001330812"/>
    </source>
</evidence>
<name>A0ABZ1I613_9PSEU</name>
<dbReference type="InterPro" id="IPR010982">
    <property type="entry name" value="Lambda_DNA-bd_dom_sf"/>
</dbReference>
<keyword evidence="1" id="KW-0238">DNA-binding</keyword>
<dbReference type="SUPFAM" id="SSF51182">
    <property type="entry name" value="RmlC-like cupins"/>
    <property type="match status" value="1"/>
</dbReference>
<evidence type="ECO:0000256" key="1">
    <source>
        <dbReference type="ARBA" id="ARBA00023125"/>
    </source>
</evidence>
<gene>
    <name evidence="3" type="ORF">VSH64_44620</name>
</gene>